<dbReference type="AlphaFoldDB" id="G2DAF0"/>
<dbReference type="PANTHER" id="PTHR45011">
    <property type="entry name" value="DAP3-BINDING CELL DEATH ENHANCER 1"/>
    <property type="match status" value="1"/>
</dbReference>
<name>G2DAF0_9GAMM</name>
<dbReference type="Pfam" id="PF08238">
    <property type="entry name" value="Sel1"/>
    <property type="match status" value="2"/>
</dbReference>
<dbReference type="InterPro" id="IPR011990">
    <property type="entry name" value="TPR-like_helical_dom_sf"/>
</dbReference>
<gene>
    <name evidence="3" type="ORF">Rifp1Sym_ai00570</name>
</gene>
<dbReference type="InterPro" id="IPR003646">
    <property type="entry name" value="SH3-like_bac-type"/>
</dbReference>
<sequence length="235" mass="26074">MDSEMTADRTSSPRFFTSLIWALLFLPISSPIFAASETVEEGLDALRQGNFAEAFCIWRPLANAGDAEAAYNLGWLYANGNGLRVDVEKAIRWWEAAAMQGHLEAQFTLGLTYTTGEGIKKDTEAALRWFLKAARGGQTDAQEIIREFVQVGSSLVDEHLNGILQLPWIGDRLRVKVKRANLRAGPGTGNEIVETVTEGSELVEIGHHGNWSYIINPDTKKRGWIADWLTVRTTP</sequence>
<dbReference type="Pfam" id="PF08239">
    <property type="entry name" value="SH3_3"/>
    <property type="match status" value="1"/>
</dbReference>
<dbReference type="SUPFAM" id="SSF81901">
    <property type="entry name" value="HCP-like"/>
    <property type="match status" value="1"/>
</dbReference>
<keyword evidence="1" id="KW-0732">Signal</keyword>
<protein>
    <recommendedName>
        <fullName evidence="2">SH3b domain-containing protein</fullName>
    </recommendedName>
</protein>
<dbReference type="Proteomes" id="UP000004491">
    <property type="component" value="Unassembled WGS sequence"/>
</dbReference>
<feature type="domain" description="SH3b" evidence="2">
    <location>
        <begin position="179"/>
        <end position="227"/>
    </location>
</feature>
<evidence type="ECO:0000256" key="1">
    <source>
        <dbReference type="SAM" id="SignalP"/>
    </source>
</evidence>
<dbReference type="SMART" id="SM00671">
    <property type="entry name" value="SEL1"/>
    <property type="match status" value="2"/>
</dbReference>
<dbReference type="EMBL" id="AFOC01000009">
    <property type="protein sequence ID" value="EGV52460.1"/>
    <property type="molecule type" value="Genomic_DNA"/>
</dbReference>
<proteinExistence type="predicted"/>
<organism evidence="3 4">
    <name type="scientific">endosymbiont of Riftia pachyptila</name>
    <name type="common">vent Ph05</name>
    <dbReference type="NCBI Taxonomy" id="1048808"/>
    <lineage>
        <taxon>Bacteria</taxon>
        <taxon>Pseudomonadati</taxon>
        <taxon>Pseudomonadota</taxon>
        <taxon>Gammaproteobacteria</taxon>
        <taxon>sulfur-oxidizing symbionts</taxon>
    </lineage>
</organism>
<accession>G2DAF0</accession>
<evidence type="ECO:0000259" key="2">
    <source>
        <dbReference type="Pfam" id="PF08239"/>
    </source>
</evidence>
<evidence type="ECO:0000313" key="3">
    <source>
        <dbReference type="EMBL" id="EGV52460.1"/>
    </source>
</evidence>
<dbReference type="InterPro" id="IPR006597">
    <property type="entry name" value="Sel1-like"/>
</dbReference>
<dbReference type="InterPro" id="IPR052748">
    <property type="entry name" value="ISR_Activator"/>
</dbReference>
<dbReference type="Gene3D" id="2.30.30.40">
    <property type="entry name" value="SH3 Domains"/>
    <property type="match status" value="1"/>
</dbReference>
<feature type="signal peptide" evidence="1">
    <location>
        <begin position="1"/>
        <end position="34"/>
    </location>
</feature>
<feature type="chain" id="PRO_5003428708" description="SH3b domain-containing protein" evidence="1">
    <location>
        <begin position="35"/>
        <end position="235"/>
    </location>
</feature>
<keyword evidence="4" id="KW-1185">Reference proteome</keyword>
<reference evidence="3" key="1">
    <citation type="journal article" date="2011" name="ISME J.">
        <title>The endosymbionts of the deep-sea tubeworms Riftia pachyptila and Tevnia jerichonana share an identical physiology as revealed by proteogenomic analyses.</title>
        <authorList>
            <person name="Gardebrecht A."/>
            <person name="Markert S."/>
            <person name="Felbeck H."/>
            <person name="Thuermer A."/>
            <person name="Albrecht D."/>
            <person name="Wollherr A."/>
            <person name="Kabisch J."/>
            <person name="Lehmann R."/>
            <person name="Daniel R."/>
            <person name="Liesegang H."/>
            <person name="Hecker M."/>
            <person name="Sievert S.M."/>
            <person name="Schweder T."/>
        </authorList>
    </citation>
    <scope>NUCLEOTIDE SEQUENCE [LARGE SCALE GENOMIC DNA]</scope>
</reference>
<dbReference type="Gene3D" id="1.25.40.10">
    <property type="entry name" value="Tetratricopeptide repeat domain"/>
    <property type="match status" value="1"/>
</dbReference>
<dbReference type="PANTHER" id="PTHR45011:SF1">
    <property type="entry name" value="DAP3-BINDING CELL DEATH ENHANCER 1"/>
    <property type="match status" value="1"/>
</dbReference>
<comment type="caution">
    <text evidence="3">The sequence shown here is derived from an EMBL/GenBank/DDBJ whole genome shotgun (WGS) entry which is preliminary data.</text>
</comment>
<evidence type="ECO:0000313" key="4">
    <source>
        <dbReference type="Proteomes" id="UP000004491"/>
    </source>
</evidence>